<accession>A0AAD9EP71</accession>
<dbReference type="SMART" id="SM00220">
    <property type="entry name" value="S_TKc"/>
    <property type="match status" value="1"/>
</dbReference>
<proteinExistence type="predicted"/>
<comment type="caution">
    <text evidence="3">The sequence shown here is derived from an EMBL/GenBank/DDBJ whole genome shotgun (WGS) entry which is preliminary data.</text>
</comment>
<dbReference type="Gene3D" id="1.10.510.10">
    <property type="entry name" value="Transferase(Phosphotransferase) domain 1"/>
    <property type="match status" value="1"/>
</dbReference>
<reference evidence="3" key="1">
    <citation type="submission" date="2023-01" db="EMBL/GenBank/DDBJ databases">
        <title>Colletotrichum chrysophilum M932 genome sequence.</title>
        <authorList>
            <person name="Baroncelli R."/>
        </authorList>
    </citation>
    <scope>NUCLEOTIDE SEQUENCE</scope>
    <source>
        <strain evidence="3">M932</strain>
    </source>
</reference>
<dbReference type="Proteomes" id="UP001243330">
    <property type="component" value="Unassembled WGS sequence"/>
</dbReference>
<dbReference type="InterPro" id="IPR011009">
    <property type="entry name" value="Kinase-like_dom_sf"/>
</dbReference>
<evidence type="ECO:0000313" key="4">
    <source>
        <dbReference type="Proteomes" id="UP001243330"/>
    </source>
</evidence>
<dbReference type="AlphaFoldDB" id="A0AAD9EP71"/>
<dbReference type="InterPro" id="IPR000719">
    <property type="entry name" value="Prot_kinase_dom"/>
</dbReference>
<dbReference type="PROSITE" id="PS50011">
    <property type="entry name" value="PROTEIN_KINASE_DOM"/>
    <property type="match status" value="1"/>
</dbReference>
<name>A0AAD9EP71_9PEZI</name>
<organism evidence="3 4">
    <name type="scientific">Colletotrichum chrysophilum</name>
    <dbReference type="NCBI Taxonomy" id="1836956"/>
    <lineage>
        <taxon>Eukaryota</taxon>
        <taxon>Fungi</taxon>
        <taxon>Dikarya</taxon>
        <taxon>Ascomycota</taxon>
        <taxon>Pezizomycotina</taxon>
        <taxon>Sordariomycetes</taxon>
        <taxon>Hypocreomycetidae</taxon>
        <taxon>Glomerellales</taxon>
        <taxon>Glomerellaceae</taxon>
        <taxon>Colletotrichum</taxon>
        <taxon>Colletotrichum gloeosporioides species complex</taxon>
    </lineage>
</organism>
<dbReference type="InterPro" id="IPR010730">
    <property type="entry name" value="HET"/>
</dbReference>
<gene>
    <name evidence="3" type="ORF">CCHR01_01822</name>
</gene>
<dbReference type="Pfam" id="PF06985">
    <property type="entry name" value="HET"/>
    <property type="match status" value="1"/>
</dbReference>
<dbReference type="EMBL" id="JAQOWY010000020">
    <property type="protein sequence ID" value="KAK1855498.1"/>
    <property type="molecule type" value="Genomic_DNA"/>
</dbReference>
<dbReference type="PANTHER" id="PTHR33112:SF10">
    <property type="entry name" value="TOL"/>
    <property type="match status" value="1"/>
</dbReference>
<dbReference type="Pfam" id="PF00069">
    <property type="entry name" value="Pkinase"/>
    <property type="match status" value="1"/>
</dbReference>
<dbReference type="CDD" id="cd00180">
    <property type="entry name" value="PKc"/>
    <property type="match status" value="1"/>
</dbReference>
<dbReference type="GO" id="GO:0005524">
    <property type="term" value="F:ATP binding"/>
    <property type="evidence" value="ECO:0007669"/>
    <property type="project" value="InterPro"/>
</dbReference>
<keyword evidence="4" id="KW-1185">Reference proteome</keyword>
<evidence type="ECO:0000313" key="3">
    <source>
        <dbReference type="EMBL" id="KAK1855498.1"/>
    </source>
</evidence>
<dbReference type="PANTHER" id="PTHR33112">
    <property type="entry name" value="DOMAIN PROTEIN, PUTATIVE-RELATED"/>
    <property type="match status" value="1"/>
</dbReference>
<dbReference type="SUPFAM" id="SSF56112">
    <property type="entry name" value="Protein kinase-like (PK-like)"/>
    <property type="match status" value="1"/>
</dbReference>
<evidence type="ECO:0000259" key="2">
    <source>
        <dbReference type="PROSITE" id="PS50011"/>
    </source>
</evidence>
<feature type="domain" description="Protein kinase" evidence="2">
    <location>
        <begin position="5"/>
        <end position="304"/>
    </location>
</feature>
<sequence>MPYLKAPLKPQGRGFFGEVSCYEMHSAHIRFPGSSANAEKPPIKLAVKKANDNADLAKFFRKEAENLNALKNNTTSNLIKPIAAYEINGDKCLLFPWAEGGSLSNCWRCWKAGPLDPAGMEWIVNQFRGIFLALGQLHDSNCRHGDLKPDNILWFKDARNKGELQIADLGLATFHQLDADTRKREELVIQTTTPTGTRRYQAPETDGEQYHRSNPPRSRSYDMWSMGCVMFELLIWLAYGNDDVETFQRSTPDFFWERVSSSTTLPKTYRINPVVKQCIDIMRKDFPRNTVYGDLFDLISHQLLVFNPSNDQIPSETHRLTAHETEAILGDINKRLEDLRYIPLRSSRYPRLQRNGGLFPSDQRSRNKADHQELESKFNDVWDSTPDEDLAAKLSKTTLWLLLQPSQGGDTRLCNRCTAMKMANLAVPWAFQQGCGLCNLVRQALQRAHMPLSTRLQFQRGTIHAENGSDLLSIYKPPGSISEGEAQEGLPILPSQASTEQFTLLSEWIRSCDSDASHEVCRRSKYRDVTSSPTRLIDVRDGLRLVPSDSVPVSDYVALSHCWGKLEKHQRFCLYKDNISQLQRSIQFERLPQNFKDAVTVTRGLGVRYLWIDSICIIQDDAQDWEMESSKMEEVFSSAYVTISAVSAKSSLDGFLGERPSRACVQVQVGGKQPLYVCPAIDDFHRDVELGEISKRGWVFQERALSRRTIYYTSTQVYWECGAGVRCETLRCLYNSKAAFLGDANFPHSALNHYKDGRQMLIQDLYERYSALEFSYASDRSVAILGLQKRLARAFETRATYGLFAIYLHRGLLWMRDQAEPMKSIAQPSGRYVPSWSWFSKMGAIKYMDLKFDSVTWTDDFESPFICEASGGSMGFTGVRTASGVPVVRALAKDLKLSKAELLKNAIFDDRDEFEVHELLFSVIGCDKDENSMEVRISHGLIIRKLIENLDERSQGTYERVGVASLRPSQIMDGGSWVKVC</sequence>
<protein>
    <submittedName>
        <fullName evidence="3">Heterokaryon incompatibility protein</fullName>
    </submittedName>
</protein>
<evidence type="ECO:0000256" key="1">
    <source>
        <dbReference type="SAM" id="MobiDB-lite"/>
    </source>
</evidence>
<dbReference type="GO" id="GO:0004672">
    <property type="term" value="F:protein kinase activity"/>
    <property type="evidence" value="ECO:0007669"/>
    <property type="project" value="InterPro"/>
</dbReference>
<feature type="region of interest" description="Disordered" evidence="1">
    <location>
        <begin position="195"/>
        <end position="217"/>
    </location>
</feature>